<dbReference type="PRINTS" id="PR01959">
    <property type="entry name" value="SBIMPHPHTASE"/>
</dbReference>
<evidence type="ECO:0000256" key="8">
    <source>
        <dbReference type="SAM" id="MobiDB-lite"/>
    </source>
</evidence>
<dbReference type="PRINTS" id="PR00377">
    <property type="entry name" value="IMPHPHTASES"/>
</dbReference>
<dbReference type="CDD" id="cd01639">
    <property type="entry name" value="IMPase"/>
    <property type="match status" value="1"/>
</dbReference>
<dbReference type="InterPro" id="IPR020550">
    <property type="entry name" value="Inositol_monophosphatase_CS"/>
</dbReference>
<evidence type="ECO:0000313" key="10">
    <source>
        <dbReference type="Proteomes" id="UP000078599"/>
    </source>
</evidence>
<dbReference type="EC" id="3.1.3.25" evidence="7"/>
<dbReference type="InterPro" id="IPR033942">
    <property type="entry name" value="IMPase"/>
</dbReference>
<dbReference type="PROSITE" id="PS00629">
    <property type="entry name" value="IMP_1"/>
    <property type="match status" value="1"/>
</dbReference>
<name>A0ABP1YX61_THIA3</name>
<dbReference type="PANTHER" id="PTHR20854">
    <property type="entry name" value="INOSITOL MONOPHOSPHATASE"/>
    <property type="match status" value="1"/>
</dbReference>
<keyword evidence="5 7" id="KW-0378">Hydrolase</keyword>
<comment type="cofactor">
    <cofactor evidence="2 7">
        <name>Mg(2+)</name>
        <dbReference type="ChEBI" id="CHEBI:18420"/>
    </cofactor>
</comment>
<evidence type="ECO:0000256" key="7">
    <source>
        <dbReference type="RuleBase" id="RU364068"/>
    </source>
</evidence>
<dbReference type="PROSITE" id="PS00630">
    <property type="entry name" value="IMP_2"/>
    <property type="match status" value="1"/>
</dbReference>
<dbReference type="PANTHER" id="PTHR20854:SF4">
    <property type="entry name" value="INOSITOL-1-MONOPHOSPHATASE-RELATED"/>
    <property type="match status" value="1"/>
</dbReference>
<feature type="region of interest" description="Disordered" evidence="8">
    <location>
        <begin position="294"/>
        <end position="342"/>
    </location>
</feature>
<evidence type="ECO:0000256" key="3">
    <source>
        <dbReference type="ARBA" id="ARBA00009759"/>
    </source>
</evidence>
<dbReference type="InterPro" id="IPR020583">
    <property type="entry name" value="Inositol_monoP_metal-BS"/>
</dbReference>
<dbReference type="SUPFAM" id="SSF56655">
    <property type="entry name" value="Carbohydrate phosphatase"/>
    <property type="match status" value="1"/>
</dbReference>
<evidence type="ECO:0000256" key="6">
    <source>
        <dbReference type="ARBA" id="ARBA00022842"/>
    </source>
</evidence>
<dbReference type="RefSeq" id="WP_041608918.1">
    <property type="nucleotide sequence ID" value="NC_014145.1"/>
</dbReference>
<dbReference type="InterPro" id="IPR000760">
    <property type="entry name" value="Inositol_monophosphatase-like"/>
</dbReference>
<dbReference type="Gene3D" id="3.30.540.10">
    <property type="entry name" value="Fructose-1,6-Bisphosphatase, subunit A, domain 1"/>
    <property type="match status" value="1"/>
</dbReference>
<evidence type="ECO:0000313" key="9">
    <source>
        <dbReference type="EMBL" id="CQR26528.1"/>
    </source>
</evidence>
<dbReference type="Proteomes" id="UP000078599">
    <property type="component" value="Unassembled WGS sequence"/>
</dbReference>
<keyword evidence="6 7" id="KW-0460">Magnesium</keyword>
<evidence type="ECO:0000256" key="2">
    <source>
        <dbReference type="ARBA" id="ARBA00001946"/>
    </source>
</evidence>
<keyword evidence="10" id="KW-1185">Reference proteome</keyword>
<accession>A0ABP1YX61</accession>
<organism evidence="9 10">
    <name type="scientific">Thiomonas arsenitoxydans (strain DSM 22701 / CIP 110005 / 3As)</name>
    <dbReference type="NCBI Taxonomy" id="426114"/>
    <lineage>
        <taxon>Bacteria</taxon>
        <taxon>Pseudomonadati</taxon>
        <taxon>Pseudomonadota</taxon>
        <taxon>Betaproteobacteria</taxon>
        <taxon>Burkholderiales</taxon>
        <taxon>Thiomonas</taxon>
    </lineage>
</organism>
<dbReference type="EMBL" id="CTRI01000002">
    <property type="protein sequence ID" value="CQR26528.1"/>
    <property type="molecule type" value="Genomic_DNA"/>
</dbReference>
<protein>
    <recommendedName>
        <fullName evidence="7">Inositol-1-monophosphatase</fullName>
        <ecNumber evidence="7">3.1.3.25</ecNumber>
    </recommendedName>
</protein>
<sequence length="342" mass="37049">MHPMLNVAVRAAREAGKIINRASLDIDLLRVAQKAANDFVTEVDRAAEQAIIDVLLKAYPQHGILGEETGSAFGDASSEYQWIIDPLDGTTNFIHGMPVYAVSIALAHRGVVQQAVVYDPTRDELFTATRGAGAFLNSRRIRVSNRVRLEDSLIGTGFPFRKNDDIDTYLEMFKLVAQRCVGLRRPGAAAIDLAYVAAGRYDGFFETGLKPWDIAAGSLLITEAGGLVGNFAGDGDFLFTGEVLAATPRVYGQIVSLLQRFSKVSPAESESGRRAEPDSSMTAAQVELMTAAADKKSGTLAVPESKRVKAAPRRIKASDVAQPRQTEKSLPPSVYKPKRPKE</sequence>
<reference evidence="9 10" key="1">
    <citation type="submission" date="2015-03" db="EMBL/GenBank/DDBJ databases">
        <authorList>
            <person name="Regsiter A."/>
            <person name="william w."/>
        </authorList>
    </citation>
    <scope>NUCLEOTIDE SEQUENCE [LARGE SCALE GENOMIC DNA]</scope>
    <source>
        <strain evidence="9 10">CB1</strain>
    </source>
</reference>
<keyword evidence="4 7" id="KW-0479">Metal-binding</keyword>
<proteinExistence type="inferred from homology"/>
<evidence type="ECO:0000256" key="5">
    <source>
        <dbReference type="ARBA" id="ARBA00022801"/>
    </source>
</evidence>
<evidence type="ECO:0000256" key="4">
    <source>
        <dbReference type="ARBA" id="ARBA00022723"/>
    </source>
</evidence>
<dbReference type="Gene3D" id="3.40.190.80">
    <property type="match status" value="1"/>
</dbReference>
<dbReference type="Pfam" id="PF00459">
    <property type="entry name" value="Inositol_P"/>
    <property type="match status" value="1"/>
</dbReference>
<comment type="similarity">
    <text evidence="3 7">Belongs to the inositol monophosphatase superfamily.</text>
</comment>
<dbReference type="GO" id="GO:0052834">
    <property type="term" value="F:inositol monophosphate phosphatase activity"/>
    <property type="evidence" value="ECO:0007669"/>
    <property type="project" value="UniProtKB-EC"/>
</dbReference>
<comment type="catalytic activity">
    <reaction evidence="1 7">
        <text>a myo-inositol phosphate + H2O = myo-inositol + phosphate</text>
        <dbReference type="Rhea" id="RHEA:24056"/>
        <dbReference type="ChEBI" id="CHEBI:15377"/>
        <dbReference type="ChEBI" id="CHEBI:17268"/>
        <dbReference type="ChEBI" id="CHEBI:43474"/>
        <dbReference type="ChEBI" id="CHEBI:84139"/>
        <dbReference type="EC" id="3.1.3.25"/>
    </reaction>
</comment>
<dbReference type="InterPro" id="IPR022337">
    <property type="entry name" value="Inositol_monophosphatase_SuhB"/>
</dbReference>
<evidence type="ECO:0000256" key="1">
    <source>
        <dbReference type="ARBA" id="ARBA00001033"/>
    </source>
</evidence>
<gene>
    <name evidence="9" type="ORF">THICB1_100049</name>
</gene>
<comment type="caution">
    <text evidence="9">The sequence shown here is derived from an EMBL/GenBank/DDBJ whole genome shotgun (WGS) entry which is preliminary data.</text>
</comment>